<organism evidence="12">
    <name type="scientific">freshwater metagenome</name>
    <dbReference type="NCBI Taxonomy" id="449393"/>
    <lineage>
        <taxon>unclassified sequences</taxon>
        <taxon>metagenomes</taxon>
        <taxon>ecological metagenomes</taxon>
    </lineage>
</organism>
<dbReference type="SUPFAM" id="SSF52540">
    <property type="entry name" value="P-loop containing nucleoside triphosphate hydrolases"/>
    <property type="match status" value="1"/>
</dbReference>
<proteinExistence type="inferred from homology"/>
<comment type="similarity">
    <text evidence="1">Belongs to the helicase family. UvrD subfamily.</text>
</comment>
<dbReference type="InterPro" id="IPR027417">
    <property type="entry name" value="P-loop_NTPase"/>
</dbReference>
<dbReference type="EC" id="5.6.2.4" evidence="8"/>
<sequence>MLDLLEALDDQQRVVATMFDGPLCVLAGAGTGKTRSITHRIAYGVQTEQYQPDQILALTFTQKAAAEMAHRVRDLGVDGVAARTFHSAALRQLQHFWPIVTGGYLPDIMPSKAGLLVRALEGLKIQVDQAVLRDLAGDIEWRKVHAYSLEDYARHRLAKGDTMPGLLSLEVLIDIHERYEKLKDEAKRIDFDDVLLAALGMLESENRVLDQVRAQYRYFLVDEYQDVSPVQQRLLDMWLGDREDIVVVGDASQTIYSFAGASSEHLVEFASRHPRATVVKLEKNYRSGGHIVAIANQIMAGRPGALSLEATTADAIPVMRHRAATDESEATFVASTIGELAKKGTGLDDCAVLMRFGAQSLALETALRQQGISFRVQGAKAFFDEPHVQRAVMEIRGAAVAGIGGELQGVVDDILYGIGLTDTEPDHQGAERGRYEDLMALRDLARKASATMTLVEFSDMLVRRSETGDSPSVGAVTLSTVHSAKGQEWPVVFLVGLAEGQFPISYAKSTSAVDEERRLFYVGVTRARERLTLSYAESARERGQTREASRFLREISSV</sequence>
<evidence type="ECO:0000259" key="10">
    <source>
        <dbReference type="PROSITE" id="PS51198"/>
    </source>
</evidence>
<feature type="domain" description="UvrD-like helicase ATP-binding" evidence="10">
    <location>
        <begin position="6"/>
        <end position="288"/>
    </location>
</feature>
<dbReference type="Pfam" id="PF00580">
    <property type="entry name" value="UvrD-helicase"/>
    <property type="match status" value="1"/>
</dbReference>
<dbReference type="InterPro" id="IPR000212">
    <property type="entry name" value="DNA_helicase_UvrD/REP"/>
</dbReference>
<keyword evidence="2" id="KW-0547">Nucleotide-binding</keyword>
<evidence type="ECO:0000256" key="6">
    <source>
        <dbReference type="ARBA" id="ARBA00023235"/>
    </source>
</evidence>
<dbReference type="Gene3D" id="1.10.10.160">
    <property type="match status" value="1"/>
</dbReference>
<feature type="domain" description="UvrD-like helicase C-terminal" evidence="11">
    <location>
        <begin position="289"/>
        <end position="558"/>
    </location>
</feature>
<dbReference type="PANTHER" id="PTHR11070">
    <property type="entry name" value="UVRD / RECB / PCRA DNA HELICASE FAMILY MEMBER"/>
    <property type="match status" value="1"/>
</dbReference>
<evidence type="ECO:0000256" key="4">
    <source>
        <dbReference type="ARBA" id="ARBA00022806"/>
    </source>
</evidence>
<keyword evidence="6" id="KW-0413">Isomerase</keyword>
<evidence type="ECO:0000256" key="3">
    <source>
        <dbReference type="ARBA" id="ARBA00022801"/>
    </source>
</evidence>
<dbReference type="GO" id="GO:0005524">
    <property type="term" value="F:ATP binding"/>
    <property type="evidence" value="ECO:0007669"/>
    <property type="project" value="UniProtKB-KW"/>
</dbReference>
<evidence type="ECO:0000256" key="8">
    <source>
        <dbReference type="ARBA" id="ARBA00034808"/>
    </source>
</evidence>
<evidence type="ECO:0000256" key="7">
    <source>
        <dbReference type="ARBA" id="ARBA00034617"/>
    </source>
</evidence>
<comment type="catalytic activity">
    <reaction evidence="9">
        <text>ATP + H2O = ADP + phosphate + H(+)</text>
        <dbReference type="Rhea" id="RHEA:13065"/>
        <dbReference type="ChEBI" id="CHEBI:15377"/>
        <dbReference type="ChEBI" id="CHEBI:15378"/>
        <dbReference type="ChEBI" id="CHEBI:30616"/>
        <dbReference type="ChEBI" id="CHEBI:43474"/>
        <dbReference type="ChEBI" id="CHEBI:456216"/>
        <dbReference type="EC" id="5.6.2.4"/>
    </reaction>
</comment>
<reference evidence="12" key="1">
    <citation type="submission" date="2020-05" db="EMBL/GenBank/DDBJ databases">
        <authorList>
            <person name="Chiriac C."/>
            <person name="Salcher M."/>
            <person name="Ghai R."/>
            <person name="Kavagutti S V."/>
        </authorList>
    </citation>
    <scope>NUCLEOTIDE SEQUENCE</scope>
</reference>
<dbReference type="GO" id="GO:0043138">
    <property type="term" value="F:3'-5' DNA helicase activity"/>
    <property type="evidence" value="ECO:0007669"/>
    <property type="project" value="UniProtKB-EC"/>
</dbReference>
<dbReference type="AlphaFoldDB" id="A0A6J6DWG8"/>
<name>A0A6J6DWG8_9ZZZZ</name>
<comment type="catalytic activity">
    <reaction evidence="7">
        <text>Couples ATP hydrolysis with the unwinding of duplex DNA by translocating in the 3'-5' direction.</text>
        <dbReference type="EC" id="5.6.2.4"/>
    </reaction>
</comment>
<dbReference type="GO" id="GO:0033202">
    <property type="term" value="C:DNA helicase complex"/>
    <property type="evidence" value="ECO:0007669"/>
    <property type="project" value="TreeGrafter"/>
</dbReference>
<evidence type="ECO:0000256" key="2">
    <source>
        <dbReference type="ARBA" id="ARBA00022741"/>
    </source>
</evidence>
<dbReference type="InterPro" id="IPR013986">
    <property type="entry name" value="DExx_box_DNA_helicase_dom_sf"/>
</dbReference>
<keyword evidence="4" id="KW-0347">Helicase</keyword>
<dbReference type="InterPro" id="IPR014017">
    <property type="entry name" value="DNA_helicase_UvrD-like_C"/>
</dbReference>
<dbReference type="Pfam" id="PF13361">
    <property type="entry name" value="UvrD_C"/>
    <property type="match status" value="2"/>
</dbReference>
<dbReference type="EMBL" id="CAEZTM010000011">
    <property type="protein sequence ID" value="CAB4565438.1"/>
    <property type="molecule type" value="Genomic_DNA"/>
</dbReference>
<protein>
    <recommendedName>
        <fullName evidence="8">DNA 3'-5' helicase</fullName>
        <ecNumber evidence="8">5.6.2.4</ecNumber>
    </recommendedName>
</protein>
<accession>A0A6J6DWG8</accession>
<evidence type="ECO:0000256" key="9">
    <source>
        <dbReference type="ARBA" id="ARBA00048988"/>
    </source>
</evidence>
<dbReference type="GO" id="GO:0016787">
    <property type="term" value="F:hydrolase activity"/>
    <property type="evidence" value="ECO:0007669"/>
    <property type="project" value="UniProtKB-KW"/>
</dbReference>
<keyword evidence="3" id="KW-0378">Hydrolase</keyword>
<evidence type="ECO:0000313" key="12">
    <source>
        <dbReference type="EMBL" id="CAB4565438.1"/>
    </source>
</evidence>
<gene>
    <name evidence="12" type="ORF">UFOPK1684_00391</name>
</gene>
<dbReference type="Gene3D" id="3.40.50.300">
    <property type="entry name" value="P-loop containing nucleotide triphosphate hydrolases"/>
    <property type="match status" value="3"/>
</dbReference>
<dbReference type="CDD" id="cd17932">
    <property type="entry name" value="DEXQc_UvrD"/>
    <property type="match status" value="1"/>
</dbReference>
<dbReference type="CDD" id="cd18807">
    <property type="entry name" value="SF1_C_UvrD"/>
    <property type="match status" value="1"/>
</dbReference>
<dbReference type="GO" id="GO:0000725">
    <property type="term" value="P:recombinational repair"/>
    <property type="evidence" value="ECO:0007669"/>
    <property type="project" value="TreeGrafter"/>
</dbReference>
<dbReference type="GO" id="GO:0005829">
    <property type="term" value="C:cytosol"/>
    <property type="evidence" value="ECO:0007669"/>
    <property type="project" value="TreeGrafter"/>
</dbReference>
<evidence type="ECO:0000256" key="5">
    <source>
        <dbReference type="ARBA" id="ARBA00022840"/>
    </source>
</evidence>
<dbReference type="InterPro" id="IPR014016">
    <property type="entry name" value="UvrD-like_ATP-bd"/>
</dbReference>
<keyword evidence="5" id="KW-0067">ATP-binding</keyword>
<evidence type="ECO:0000259" key="11">
    <source>
        <dbReference type="PROSITE" id="PS51217"/>
    </source>
</evidence>
<dbReference type="Gene3D" id="1.10.486.10">
    <property type="entry name" value="PCRA, domain 4"/>
    <property type="match status" value="2"/>
</dbReference>
<dbReference type="GO" id="GO:0003677">
    <property type="term" value="F:DNA binding"/>
    <property type="evidence" value="ECO:0007669"/>
    <property type="project" value="InterPro"/>
</dbReference>
<evidence type="ECO:0000256" key="1">
    <source>
        <dbReference type="ARBA" id="ARBA00009922"/>
    </source>
</evidence>
<dbReference type="PROSITE" id="PS51217">
    <property type="entry name" value="UVRD_HELICASE_CTER"/>
    <property type="match status" value="1"/>
</dbReference>
<dbReference type="PROSITE" id="PS51198">
    <property type="entry name" value="UVRD_HELICASE_ATP_BIND"/>
    <property type="match status" value="1"/>
</dbReference>
<dbReference type="PANTHER" id="PTHR11070:SF69">
    <property type="entry name" value="ATP-DEPENDENT DNA HELICASE UVRD2"/>
    <property type="match status" value="1"/>
</dbReference>